<sequence length="157" mass="17308">MGILLKRGATEQGNPGNYCQPCTEWPCPPGKKYYGRGPIQISYNYNYGPAGRAIGVDLLNYPDLVATDPVISFKTAFWFWMTPQPPKPSCHDVITCRWTPSDADRAAGRLPGYGVITNIINGGLECGKGTDSRVLRYLGCESYGDNLDCYNQRPFGT</sequence>
<dbReference type="EMBL" id="CM056812">
    <property type="protein sequence ID" value="KAJ8618293.1"/>
    <property type="molecule type" value="Genomic_DNA"/>
</dbReference>
<evidence type="ECO:0000313" key="1">
    <source>
        <dbReference type="EMBL" id="KAJ8618293.1"/>
    </source>
</evidence>
<accession>A0ACC2KAZ8</accession>
<protein>
    <submittedName>
        <fullName evidence="1">Uncharacterized protein</fullName>
    </submittedName>
</protein>
<keyword evidence="2" id="KW-1185">Reference proteome</keyword>
<reference evidence="1 2" key="1">
    <citation type="journal article" date="2022" name="Hortic Res">
        <title>A haplotype resolved chromosomal level avocado genome allows analysis of novel avocado genes.</title>
        <authorList>
            <person name="Nath O."/>
            <person name="Fletcher S.J."/>
            <person name="Hayward A."/>
            <person name="Shaw L.M."/>
            <person name="Masouleh A.K."/>
            <person name="Furtado A."/>
            <person name="Henry R.J."/>
            <person name="Mitter N."/>
        </authorList>
    </citation>
    <scope>NUCLEOTIDE SEQUENCE [LARGE SCALE GENOMIC DNA]</scope>
    <source>
        <strain evidence="2">cv. Hass</strain>
    </source>
</reference>
<dbReference type="Proteomes" id="UP001234297">
    <property type="component" value="Chromosome 4"/>
</dbReference>
<gene>
    <name evidence="1" type="ORF">MRB53_014479</name>
</gene>
<evidence type="ECO:0000313" key="2">
    <source>
        <dbReference type="Proteomes" id="UP001234297"/>
    </source>
</evidence>
<comment type="caution">
    <text evidence="1">The sequence shown here is derived from an EMBL/GenBank/DDBJ whole genome shotgun (WGS) entry which is preliminary data.</text>
</comment>
<organism evidence="1 2">
    <name type="scientific">Persea americana</name>
    <name type="common">Avocado</name>
    <dbReference type="NCBI Taxonomy" id="3435"/>
    <lineage>
        <taxon>Eukaryota</taxon>
        <taxon>Viridiplantae</taxon>
        <taxon>Streptophyta</taxon>
        <taxon>Embryophyta</taxon>
        <taxon>Tracheophyta</taxon>
        <taxon>Spermatophyta</taxon>
        <taxon>Magnoliopsida</taxon>
        <taxon>Magnoliidae</taxon>
        <taxon>Laurales</taxon>
        <taxon>Lauraceae</taxon>
        <taxon>Persea</taxon>
    </lineage>
</organism>
<proteinExistence type="predicted"/>
<name>A0ACC2KAZ8_PERAE</name>